<proteinExistence type="predicted"/>
<dbReference type="STRING" id="991905.SL003B_2125"/>
<dbReference type="KEGG" id="pgv:SL003B_2125"/>
<accession>F2IY47</accession>
<keyword evidence="1" id="KW-0732">Signal</keyword>
<dbReference type="Proteomes" id="UP000008130">
    <property type="component" value="Chromosome"/>
</dbReference>
<dbReference type="InterPro" id="IPR001893">
    <property type="entry name" value="Cys-rich_GLG1_repeat"/>
</dbReference>
<protein>
    <recommendedName>
        <fullName evidence="4">Cysteine rich repeat domain protein</fullName>
    </recommendedName>
</protein>
<name>F2IY47_POLGS</name>
<dbReference type="RefSeq" id="WP_013652868.1">
    <property type="nucleotide sequence ID" value="NC_015259.1"/>
</dbReference>
<dbReference type="EMBL" id="CP002568">
    <property type="protein sequence ID" value="ADZ70549.1"/>
    <property type="molecule type" value="Genomic_DNA"/>
</dbReference>
<dbReference type="AlphaFoldDB" id="F2IY47"/>
<evidence type="ECO:0000313" key="2">
    <source>
        <dbReference type="EMBL" id="ADZ70549.1"/>
    </source>
</evidence>
<evidence type="ECO:0000313" key="3">
    <source>
        <dbReference type="Proteomes" id="UP000008130"/>
    </source>
</evidence>
<dbReference type="Pfam" id="PF00839">
    <property type="entry name" value="Cys_rich_FGFR"/>
    <property type="match status" value="1"/>
</dbReference>
<evidence type="ECO:0008006" key="4">
    <source>
        <dbReference type="Google" id="ProtNLM"/>
    </source>
</evidence>
<feature type="signal peptide" evidence="1">
    <location>
        <begin position="1"/>
        <end position="20"/>
    </location>
</feature>
<feature type="chain" id="PRO_5003278573" description="Cysteine rich repeat domain protein" evidence="1">
    <location>
        <begin position="21"/>
        <end position="73"/>
    </location>
</feature>
<dbReference type="HOGENOM" id="CLU_145244_4_2_5"/>
<organism evidence="2 3">
    <name type="scientific">Polymorphum gilvum (strain LMG 25793 / CGMCC 1.9160 / SL003B-26A1)</name>
    <dbReference type="NCBI Taxonomy" id="991905"/>
    <lineage>
        <taxon>Bacteria</taxon>
        <taxon>Pseudomonadati</taxon>
        <taxon>Pseudomonadota</taxon>
        <taxon>Alphaproteobacteria</taxon>
        <taxon>Rhodobacterales</taxon>
        <taxon>Paracoccaceae</taxon>
        <taxon>Polymorphum</taxon>
    </lineage>
</organism>
<keyword evidence="3" id="KW-1185">Reference proteome</keyword>
<reference evidence="2 3" key="1">
    <citation type="journal article" date="2011" name="J. Bacteriol.">
        <title>Complete genome sequence of Polymorphum gilvum SL003B-26A1T, a crude oil-degrading bacterium from oil-polluted saline soil.</title>
        <authorList>
            <person name="Li S.G."/>
            <person name="Tang Y.Q."/>
            <person name="Nie Y."/>
            <person name="Cai M."/>
            <person name="Wu X.L."/>
        </authorList>
    </citation>
    <scope>NUCLEOTIDE SEQUENCE [LARGE SCALE GENOMIC DNA]</scope>
    <source>
        <strain evidence="3">LMG 25793 / CGMCC 1.9160 / SL003B-26A1</strain>
    </source>
</reference>
<sequence length="73" mass="7560">MKTFLAAAGILVAVASHAVAQQANQQAQAACRGDAQKLCSQHLPDRARVRGCLIEKIDQVSSGCRAAIAAATQ</sequence>
<dbReference type="OrthoDB" id="8245037at2"/>
<gene>
    <name evidence="2" type="ordered locus">SL003B_2125</name>
</gene>
<evidence type="ECO:0000256" key="1">
    <source>
        <dbReference type="SAM" id="SignalP"/>
    </source>
</evidence>
<dbReference type="GO" id="GO:0016020">
    <property type="term" value="C:membrane"/>
    <property type="evidence" value="ECO:0007669"/>
    <property type="project" value="InterPro"/>
</dbReference>